<dbReference type="Proteomes" id="UP000287651">
    <property type="component" value="Unassembled WGS sequence"/>
</dbReference>
<accession>A0A426XSY0</accession>
<proteinExistence type="predicted"/>
<evidence type="ECO:0000313" key="1">
    <source>
        <dbReference type="EMBL" id="RRT42582.1"/>
    </source>
</evidence>
<organism evidence="1 2">
    <name type="scientific">Ensete ventricosum</name>
    <name type="common">Abyssinian banana</name>
    <name type="synonym">Musa ensete</name>
    <dbReference type="NCBI Taxonomy" id="4639"/>
    <lineage>
        <taxon>Eukaryota</taxon>
        <taxon>Viridiplantae</taxon>
        <taxon>Streptophyta</taxon>
        <taxon>Embryophyta</taxon>
        <taxon>Tracheophyta</taxon>
        <taxon>Spermatophyta</taxon>
        <taxon>Magnoliopsida</taxon>
        <taxon>Liliopsida</taxon>
        <taxon>Zingiberales</taxon>
        <taxon>Musaceae</taxon>
        <taxon>Ensete</taxon>
    </lineage>
</organism>
<gene>
    <name evidence="1" type="ORF">B296_00039220</name>
</gene>
<comment type="caution">
    <text evidence="1">The sequence shown here is derived from an EMBL/GenBank/DDBJ whole genome shotgun (WGS) entry which is preliminary data.</text>
</comment>
<reference evidence="1 2" key="1">
    <citation type="journal article" date="2014" name="Agronomy (Basel)">
        <title>A Draft Genome Sequence for Ensete ventricosum, the Drought-Tolerant Tree Against Hunger.</title>
        <authorList>
            <person name="Harrison J."/>
            <person name="Moore K.A."/>
            <person name="Paszkiewicz K."/>
            <person name="Jones T."/>
            <person name="Grant M."/>
            <person name="Ambacheew D."/>
            <person name="Muzemil S."/>
            <person name="Studholme D.J."/>
        </authorList>
    </citation>
    <scope>NUCLEOTIDE SEQUENCE [LARGE SCALE GENOMIC DNA]</scope>
</reference>
<dbReference type="EMBL" id="AMZH03017736">
    <property type="protein sequence ID" value="RRT42582.1"/>
    <property type="molecule type" value="Genomic_DNA"/>
</dbReference>
<name>A0A426XSY0_ENSVE</name>
<dbReference type="PROSITE" id="PS51257">
    <property type="entry name" value="PROKAR_LIPOPROTEIN"/>
    <property type="match status" value="1"/>
</dbReference>
<sequence length="81" mass="8944">MPKKIVRLEISQWSSAFFLSPWSGSCKKRPSSGESLPMRSAPQLKARGRARGVGTGVVDGTMWIFAIRSSLYPISTQVPYN</sequence>
<evidence type="ECO:0000313" key="2">
    <source>
        <dbReference type="Proteomes" id="UP000287651"/>
    </source>
</evidence>
<dbReference type="AlphaFoldDB" id="A0A426XSY0"/>
<protein>
    <submittedName>
        <fullName evidence="1">Uncharacterized protein</fullName>
    </submittedName>
</protein>